<protein>
    <submittedName>
        <fullName evidence="3">Glyoxalase-like domain protein</fullName>
    </submittedName>
</protein>
<dbReference type="PANTHER" id="PTHR43048">
    <property type="entry name" value="METHYLMALONYL-COA EPIMERASE"/>
    <property type="match status" value="1"/>
</dbReference>
<dbReference type="SUPFAM" id="SSF54593">
    <property type="entry name" value="Glyoxalase/Bleomycin resistance protein/Dihydroxybiphenyl dioxygenase"/>
    <property type="match status" value="1"/>
</dbReference>
<dbReference type="Pfam" id="PF13468">
    <property type="entry name" value="Glyoxalase_3"/>
    <property type="match status" value="1"/>
</dbReference>
<dbReference type="InterPro" id="IPR025870">
    <property type="entry name" value="Glyoxalase-like_dom"/>
</dbReference>
<sequence length="281" mass="31574">MIETVDHIIIVVEDLHSAEENYTKILGLKPVWSGAHDALGTSNVLFNFENTYLELLSATGSGIGADLVKQTIKEKGDSLLGLVLGTKDINSFREIIKKSGHSLSELSDGEGKNEQNEQREWLLQFLPNELTRGIFSFVIEHKSEGLPLFTKDKSTVSRLEQVVVKTNDINGFIKVYRDIFGIRLALDKFVEAWKKRILFFRLNKTTIEVIEEKNDEDTPKDSLWGLAWGVRDISKTRKRLVANNVEVSDIRSGVKEGTLVATISSHTNNVPTLLIEHTKKA</sequence>
<feature type="domain" description="VOC" evidence="2">
    <location>
        <begin position="4"/>
        <end position="137"/>
    </location>
</feature>
<dbReference type="GO" id="GO:0004493">
    <property type="term" value="F:methylmalonyl-CoA epimerase activity"/>
    <property type="evidence" value="ECO:0007669"/>
    <property type="project" value="TreeGrafter"/>
</dbReference>
<evidence type="ECO:0000313" key="3">
    <source>
        <dbReference type="EMBL" id="RZO25027.1"/>
    </source>
</evidence>
<dbReference type="InterPro" id="IPR029068">
    <property type="entry name" value="Glyas_Bleomycin-R_OHBP_Dase"/>
</dbReference>
<name>A0A520MUY6_9GAMM</name>
<dbReference type="EMBL" id="SHBL01000001">
    <property type="protein sequence ID" value="RZO25027.1"/>
    <property type="molecule type" value="Genomic_DNA"/>
</dbReference>
<dbReference type="Proteomes" id="UP000320146">
    <property type="component" value="Unassembled WGS sequence"/>
</dbReference>
<dbReference type="GO" id="GO:0046491">
    <property type="term" value="P:L-methylmalonyl-CoA metabolic process"/>
    <property type="evidence" value="ECO:0007669"/>
    <property type="project" value="TreeGrafter"/>
</dbReference>
<evidence type="ECO:0000313" key="4">
    <source>
        <dbReference type="Proteomes" id="UP000320146"/>
    </source>
</evidence>
<dbReference type="GO" id="GO:0046872">
    <property type="term" value="F:metal ion binding"/>
    <property type="evidence" value="ECO:0007669"/>
    <property type="project" value="UniProtKB-KW"/>
</dbReference>
<dbReference type="PANTHER" id="PTHR43048:SF3">
    <property type="entry name" value="METHYLMALONYL-COA EPIMERASE, MITOCHONDRIAL"/>
    <property type="match status" value="1"/>
</dbReference>
<dbReference type="AlphaFoldDB" id="A0A520MUY6"/>
<proteinExistence type="predicted"/>
<feature type="domain" description="VOC" evidence="2">
    <location>
        <begin position="158"/>
        <end position="276"/>
    </location>
</feature>
<dbReference type="PROSITE" id="PS51819">
    <property type="entry name" value="VOC"/>
    <property type="match status" value="2"/>
</dbReference>
<dbReference type="InterPro" id="IPR051785">
    <property type="entry name" value="MMCE/EMCE_epimerase"/>
</dbReference>
<reference evidence="3 4" key="1">
    <citation type="submission" date="2019-02" db="EMBL/GenBank/DDBJ databases">
        <title>Prokaryotic population dynamics and viral predation in marine succession experiment using metagenomics: the confinement effect.</title>
        <authorList>
            <person name="Haro-Moreno J.M."/>
            <person name="Rodriguez-Valera F."/>
            <person name="Lopez-Perez M."/>
        </authorList>
    </citation>
    <scope>NUCLEOTIDE SEQUENCE [LARGE SCALE GENOMIC DNA]</scope>
    <source>
        <strain evidence="3">MED-G166</strain>
    </source>
</reference>
<keyword evidence="1" id="KW-0479">Metal-binding</keyword>
<gene>
    <name evidence="3" type="ORF">EVA99_00285</name>
</gene>
<accession>A0A520MUY6</accession>
<dbReference type="Gene3D" id="3.10.180.10">
    <property type="entry name" value="2,3-Dihydroxybiphenyl 1,2-Dioxygenase, domain 1"/>
    <property type="match status" value="2"/>
</dbReference>
<comment type="caution">
    <text evidence="3">The sequence shown here is derived from an EMBL/GenBank/DDBJ whole genome shotgun (WGS) entry which is preliminary data.</text>
</comment>
<evidence type="ECO:0000259" key="2">
    <source>
        <dbReference type="PROSITE" id="PS51819"/>
    </source>
</evidence>
<dbReference type="InterPro" id="IPR037523">
    <property type="entry name" value="VOC_core"/>
</dbReference>
<organism evidence="3 4">
    <name type="scientific">SAR86 cluster bacterium</name>
    <dbReference type="NCBI Taxonomy" id="2030880"/>
    <lineage>
        <taxon>Bacteria</taxon>
        <taxon>Pseudomonadati</taxon>
        <taxon>Pseudomonadota</taxon>
        <taxon>Gammaproteobacteria</taxon>
        <taxon>SAR86 cluster</taxon>
    </lineage>
</organism>
<evidence type="ECO:0000256" key="1">
    <source>
        <dbReference type="ARBA" id="ARBA00022723"/>
    </source>
</evidence>